<dbReference type="RefSeq" id="WP_072874493.1">
    <property type="nucleotide sequence ID" value="NZ_FRAF01000017.1"/>
</dbReference>
<reference evidence="3" key="1">
    <citation type="submission" date="2016-11" db="EMBL/GenBank/DDBJ databases">
        <authorList>
            <person name="Varghese N."/>
            <person name="Submissions S."/>
        </authorList>
    </citation>
    <scope>NUCLEOTIDE SEQUENCE [LARGE SCALE GENOMIC DNA]</scope>
    <source>
        <strain evidence="3">USBA-503</strain>
    </source>
</reference>
<dbReference type="STRING" id="1830138.SAMN05443507_1176"/>
<name>A0A1M6TL58_9BACL</name>
<keyword evidence="1" id="KW-0472">Membrane</keyword>
<feature type="transmembrane region" description="Helical" evidence="1">
    <location>
        <begin position="7"/>
        <end position="24"/>
    </location>
</feature>
<accession>A0A1M6TL58</accession>
<dbReference type="Proteomes" id="UP000184016">
    <property type="component" value="Unassembled WGS sequence"/>
</dbReference>
<protein>
    <submittedName>
        <fullName evidence="2">Uncharacterized protein</fullName>
    </submittedName>
</protein>
<sequence>MMPLRRWVTLVILVVVVIVGVTWLRNENALNTPKPQPSVAVNGWSSGIGAVSSSDTGFDKQKMSFSATIWNNTNRTVYVTNVRVKLPSSLLNHVLSGSTLITVNKSLAPNATYKITGQFILDTKGMTKEQIVKLGNIEGFVVNTKS</sequence>
<gene>
    <name evidence="2" type="ORF">SAMN05443507_1176</name>
</gene>
<dbReference type="EMBL" id="FRAF01000017">
    <property type="protein sequence ID" value="SHK57674.1"/>
    <property type="molecule type" value="Genomic_DNA"/>
</dbReference>
<keyword evidence="1" id="KW-0812">Transmembrane</keyword>
<evidence type="ECO:0000256" key="1">
    <source>
        <dbReference type="SAM" id="Phobius"/>
    </source>
</evidence>
<organism evidence="2 3">
    <name type="scientific">Alicyclobacillus tolerans</name>
    <dbReference type="NCBI Taxonomy" id="90970"/>
    <lineage>
        <taxon>Bacteria</taxon>
        <taxon>Bacillati</taxon>
        <taxon>Bacillota</taxon>
        <taxon>Bacilli</taxon>
        <taxon>Bacillales</taxon>
        <taxon>Alicyclobacillaceae</taxon>
        <taxon>Alicyclobacillus</taxon>
    </lineage>
</organism>
<evidence type="ECO:0000313" key="2">
    <source>
        <dbReference type="EMBL" id="SHK57674.1"/>
    </source>
</evidence>
<evidence type="ECO:0000313" key="3">
    <source>
        <dbReference type="Proteomes" id="UP000184016"/>
    </source>
</evidence>
<dbReference type="AlphaFoldDB" id="A0A1M6TL58"/>
<keyword evidence="1" id="KW-1133">Transmembrane helix</keyword>
<keyword evidence="3" id="KW-1185">Reference proteome</keyword>
<proteinExistence type="predicted"/>